<protein>
    <submittedName>
        <fullName evidence="5">Uncharacterized protein</fullName>
    </submittedName>
</protein>
<dbReference type="PANTHER" id="PTHR44170">
    <property type="entry name" value="PROTEIN SIDEKICK"/>
    <property type="match status" value="1"/>
</dbReference>
<keyword evidence="6" id="KW-1185">Reference proteome</keyword>
<proteinExistence type="predicted"/>
<evidence type="ECO:0000259" key="3">
    <source>
        <dbReference type="PROSITE" id="PS50835"/>
    </source>
</evidence>
<gene>
    <name evidence="5" type="ORF">MCOR_55961</name>
</gene>
<dbReference type="PANTHER" id="PTHR44170:SF6">
    <property type="entry name" value="CONTACTIN"/>
    <property type="match status" value="1"/>
</dbReference>
<dbReference type="Proteomes" id="UP000507470">
    <property type="component" value="Unassembled WGS sequence"/>
</dbReference>
<dbReference type="AlphaFoldDB" id="A0A6J8ETP7"/>
<dbReference type="SUPFAM" id="SSF48726">
    <property type="entry name" value="Immunoglobulin"/>
    <property type="match status" value="1"/>
</dbReference>
<sequence>MISDYITFSCNPRTTVSVYKNIMDFIHILLIFNVDFLSVMLATGYPDPPTDVRIHVNGSTAMVSWIIPTNQGITWSGISLKDSEKGDVVLNSTKKNTYEYIRIPISSFEIDNLKICSEYTVKIRFSSTTGYSKYTTQKFWMTSLIFTAEIGKDIDLSWTIIKADFFTVFDPSLKGIYTVSGGSIFSNTQSLKYKFNNASNDVTAINITVLHLNETDAGIYIAKEAGKVYGCCLLVVTANPTKPTLDVIPEQPFVNDNITFSCDSTVKQWPAGYRTSNLSYTFVGNHRGATEHNRLTIHTLTKSDKGINVSCQATDDLGKVSNMSNTVTLNPYYGPDKVDLTPEYTAKNVTEGTSLGPIICTASCNPECKFQWKLKTTGKFEDLHTNKNNLTVIDITRNQSGIYRCLVVHQYNEAIFSREDISVNVQYSPKIAAFWLTDNDEPYGSTNPKNYSFKEDVNLKVKLRIESNPNPQLGLNSSLLKFSPLNYTKKDKYYTSYLPILKCEVSGKYTIQAFNGIEYGDTKTVNFIICCKPRNASVESRTIGAKIGTVENIVMNVVSFPAPTIKFVFKTGFNLTIQRDRYDYRHKIYSTIHIKSKHDFGVYGIEVCNKVGCIVENITVKPEDKPEAPQNFSVGTTTFRSVNLSWIAGFDGGHNQTFTVQFKTTEDDRWKTKKVDTNEIRTGSTVYYTLDHLKPDTSYQVMVLSTNKHGKRNASLEFETKVEPTLSSPSSSAAVSPLSIGIGCGKSKECNVLYAEVDKEQQKSKWRKPVKEDSDELENAEYASVVKSKSKKVHYKDDAIETENNEYAVVDKSIKDYTENESVYANQDDGELLLHKPLEAQASGRSTNQDGLTYIEVSFTSNQSDRRPIIGAESKTDYVDIDFTRKADPLPDDSD</sequence>
<feature type="domain" description="Fibronectin type-III" evidence="4">
    <location>
        <begin position="48"/>
        <end position="150"/>
    </location>
</feature>
<dbReference type="Pfam" id="PF00041">
    <property type="entry name" value="fn3"/>
    <property type="match status" value="1"/>
</dbReference>
<feature type="domain" description="Ig-like" evidence="3">
    <location>
        <begin position="342"/>
        <end position="422"/>
    </location>
</feature>
<reference evidence="5 6" key="1">
    <citation type="submission" date="2020-06" db="EMBL/GenBank/DDBJ databases">
        <authorList>
            <person name="Li R."/>
            <person name="Bekaert M."/>
        </authorList>
    </citation>
    <scope>NUCLEOTIDE SEQUENCE [LARGE SCALE GENOMIC DNA]</scope>
    <source>
        <strain evidence="6">wild</strain>
    </source>
</reference>
<evidence type="ECO:0000256" key="1">
    <source>
        <dbReference type="ARBA" id="ARBA00022737"/>
    </source>
</evidence>
<dbReference type="GO" id="GO:0016020">
    <property type="term" value="C:membrane"/>
    <property type="evidence" value="ECO:0007669"/>
    <property type="project" value="UniProtKB-SubCell"/>
</dbReference>
<evidence type="ECO:0000256" key="2">
    <source>
        <dbReference type="ARBA" id="ARBA00023157"/>
    </source>
</evidence>
<evidence type="ECO:0000313" key="6">
    <source>
        <dbReference type="Proteomes" id="UP000507470"/>
    </source>
</evidence>
<dbReference type="InterPro" id="IPR036179">
    <property type="entry name" value="Ig-like_dom_sf"/>
</dbReference>
<dbReference type="PROSITE" id="PS50853">
    <property type="entry name" value="FN3"/>
    <property type="match status" value="2"/>
</dbReference>
<name>A0A6J8ETP7_MYTCO</name>
<organism evidence="5 6">
    <name type="scientific">Mytilus coruscus</name>
    <name type="common">Sea mussel</name>
    <dbReference type="NCBI Taxonomy" id="42192"/>
    <lineage>
        <taxon>Eukaryota</taxon>
        <taxon>Metazoa</taxon>
        <taxon>Spiralia</taxon>
        <taxon>Lophotrochozoa</taxon>
        <taxon>Mollusca</taxon>
        <taxon>Bivalvia</taxon>
        <taxon>Autobranchia</taxon>
        <taxon>Pteriomorphia</taxon>
        <taxon>Mytilida</taxon>
        <taxon>Mytiloidea</taxon>
        <taxon>Mytilidae</taxon>
        <taxon>Mytilinae</taxon>
        <taxon>Mytilus</taxon>
    </lineage>
</organism>
<dbReference type="OrthoDB" id="6127268at2759"/>
<evidence type="ECO:0000313" key="5">
    <source>
        <dbReference type="EMBL" id="CAC5424009.1"/>
    </source>
</evidence>
<dbReference type="InterPro" id="IPR007110">
    <property type="entry name" value="Ig-like_dom"/>
</dbReference>
<accession>A0A6J8ETP7</accession>
<dbReference type="EMBL" id="CACVKT020009955">
    <property type="protein sequence ID" value="CAC5424009.1"/>
    <property type="molecule type" value="Genomic_DNA"/>
</dbReference>
<dbReference type="CDD" id="cd00063">
    <property type="entry name" value="FN3"/>
    <property type="match status" value="2"/>
</dbReference>
<dbReference type="GO" id="GO:0098609">
    <property type="term" value="P:cell-cell adhesion"/>
    <property type="evidence" value="ECO:0007669"/>
    <property type="project" value="TreeGrafter"/>
</dbReference>
<dbReference type="PROSITE" id="PS50835">
    <property type="entry name" value="IG_LIKE"/>
    <property type="match status" value="1"/>
</dbReference>
<keyword evidence="1" id="KW-0677">Repeat</keyword>
<dbReference type="InterPro" id="IPR036116">
    <property type="entry name" value="FN3_sf"/>
</dbReference>
<evidence type="ECO:0000259" key="4">
    <source>
        <dbReference type="PROSITE" id="PS50853"/>
    </source>
</evidence>
<feature type="domain" description="Fibronectin type-III" evidence="4">
    <location>
        <begin position="628"/>
        <end position="725"/>
    </location>
</feature>
<dbReference type="SUPFAM" id="SSF49265">
    <property type="entry name" value="Fibronectin type III"/>
    <property type="match status" value="1"/>
</dbReference>
<dbReference type="InterPro" id="IPR013783">
    <property type="entry name" value="Ig-like_fold"/>
</dbReference>
<dbReference type="Gene3D" id="2.60.40.10">
    <property type="entry name" value="Immunoglobulins"/>
    <property type="match status" value="4"/>
</dbReference>
<keyword evidence="2" id="KW-1015">Disulfide bond</keyword>
<dbReference type="InterPro" id="IPR003961">
    <property type="entry name" value="FN3_dom"/>
</dbReference>
<dbReference type="SMART" id="SM00060">
    <property type="entry name" value="FN3"/>
    <property type="match status" value="2"/>
</dbReference>